<dbReference type="InterPro" id="IPR029058">
    <property type="entry name" value="AB_hydrolase_fold"/>
</dbReference>
<organism evidence="7">
    <name type="scientific">Solanum lycopersicum</name>
    <name type="common">Tomato</name>
    <name type="synonym">Lycopersicon esculentum</name>
    <dbReference type="NCBI Taxonomy" id="4081"/>
    <lineage>
        <taxon>Eukaryota</taxon>
        <taxon>Viridiplantae</taxon>
        <taxon>Streptophyta</taxon>
        <taxon>Embryophyta</taxon>
        <taxon>Tracheophyta</taxon>
        <taxon>Spermatophyta</taxon>
        <taxon>Magnoliopsida</taxon>
        <taxon>eudicotyledons</taxon>
        <taxon>Gunneridae</taxon>
        <taxon>Pentapetalae</taxon>
        <taxon>asterids</taxon>
        <taxon>lamiids</taxon>
        <taxon>Solanales</taxon>
        <taxon>Solanaceae</taxon>
        <taxon>Solanoideae</taxon>
        <taxon>Solaneae</taxon>
        <taxon>Solanum</taxon>
        <taxon>Solanum subgen. Lycopersicon</taxon>
    </lineage>
</organism>
<dbReference type="OMA" id="PSVVWYL"/>
<keyword evidence="2" id="KW-0645">Protease</keyword>
<dbReference type="Proteomes" id="UP000004994">
    <property type="component" value="Chromosome 11"/>
</dbReference>
<dbReference type="Pfam" id="PF05577">
    <property type="entry name" value="Peptidase_S28"/>
    <property type="match status" value="2"/>
</dbReference>
<feature type="chain" id="PRO_5018752204" evidence="6">
    <location>
        <begin position="22"/>
        <end position="994"/>
    </location>
</feature>
<name>A0A3Q7IYT6_SOLLC</name>
<evidence type="ECO:0000313" key="7">
    <source>
        <dbReference type="EnsemblPlants" id="Solyc11g066610.2.1"/>
    </source>
</evidence>
<evidence type="ECO:0000256" key="3">
    <source>
        <dbReference type="ARBA" id="ARBA00022729"/>
    </source>
</evidence>
<dbReference type="GO" id="GO:0070008">
    <property type="term" value="F:serine-type exopeptidase activity"/>
    <property type="evidence" value="ECO:0007669"/>
    <property type="project" value="InterPro"/>
</dbReference>
<dbReference type="Pfam" id="PF05176">
    <property type="entry name" value="ATP-synt_10"/>
    <property type="match status" value="1"/>
</dbReference>
<evidence type="ECO:0000256" key="6">
    <source>
        <dbReference type="SAM" id="SignalP"/>
    </source>
</evidence>
<dbReference type="Gene3D" id="1.20.120.980">
    <property type="entry name" value="Serine carboxypeptidase S28, SKS domain"/>
    <property type="match status" value="1"/>
</dbReference>
<dbReference type="InterPro" id="IPR008758">
    <property type="entry name" value="Peptidase_S28"/>
</dbReference>
<dbReference type="PaxDb" id="4081-Solyc11g066590.1.1"/>
<comment type="similarity">
    <text evidence="1">Belongs to the peptidase S28 family.</text>
</comment>
<evidence type="ECO:0000256" key="1">
    <source>
        <dbReference type="ARBA" id="ARBA00011079"/>
    </source>
</evidence>
<dbReference type="InterPro" id="IPR042269">
    <property type="entry name" value="Ser_carbopepase_S28_SKS"/>
</dbReference>
<evidence type="ECO:0000256" key="5">
    <source>
        <dbReference type="ARBA" id="ARBA00023180"/>
    </source>
</evidence>
<dbReference type="InterPro" id="IPR007849">
    <property type="entry name" value="ATP10"/>
</dbReference>
<dbReference type="FunFam" id="1.20.120.980:FF:000006">
    <property type="entry name" value="Serine carboxypeptidase S28 family protein"/>
    <property type="match status" value="2"/>
</dbReference>
<keyword evidence="8" id="KW-1185">Reference proteome</keyword>
<proteinExistence type="inferred from homology"/>
<dbReference type="PANTHER" id="PTHR11010:SF96">
    <property type="entry name" value="LYSOSOMAL PRO-X CARBOXYPEPTIDASE-LIKE ISOFORM X1"/>
    <property type="match status" value="1"/>
</dbReference>
<reference evidence="7" key="1">
    <citation type="journal article" date="2012" name="Nature">
        <title>The tomato genome sequence provides insights into fleshy fruit evolution.</title>
        <authorList>
            <consortium name="Tomato Genome Consortium"/>
        </authorList>
    </citation>
    <scope>NUCLEOTIDE SEQUENCE [LARGE SCALE GENOMIC DNA]</scope>
    <source>
        <strain evidence="7">cv. Heinz 1706</strain>
    </source>
</reference>
<dbReference type="Gramene" id="Solyc11g066610.2.1">
    <property type="protein sequence ID" value="Solyc11g066610.2.1"/>
    <property type="gene ID" value="Solyc11g066610.2"/>
</dbReference>
<dbReference type="EnsemblPlants" id="Solyc11g066610.2.1">
    <property type="protein sequence ID" value="Solyc11g066610.2.1"/>
    <property type="gene ID" value="Solyc11g066610.2"/>
</dbReference>
<sequence length="994" mass="112714">MNKLFLFQWLLLLIFTKTSLISSKPHKIPRLTPLIENIIQDHSNTFSSSSRNDLPKEFETYYYKQTLDHFNYGPKSYSTFKQRYIINSKYWGGSNSNSPIFAYLGAESSIDRDPLGIGFLTDFAPQFKALLVYMEHRYYGESIPFKTMEEALKDEDSRGYFNSAQAIADYAELLLHIKQKYSAKNSPIIVIGGSYGGMLASWFRMKYPHIALGALASSAPILYFDNITPQNGYYSIVSRDFKEASASCYHTIRKSWAIIDKIASGKNGLSYLSRKFKTCSKLNDPFELKNYLDTMYSVAAQYNSPPSYPVTIVCGGIDGAPKGSHILDRIFAGIVEFNGNSSCYNMNPMPSETSLGWRWQTCSEMVMPIGRGKNDTMFFSAPFNLNNFIKNCKKMYGVSPRPHWVTTYYGGQHRYYGESTPFKTMEEALKDEDSRGYFNSAQAIADYAELLLHIKQKYSAKNSPIIVIGGSYGGMLASWFRMKYPHIALGALASSAPILYFDNITPQNGYYSIVSRDFKEASASCYHTIRKSWAIIDKIASGKNGLSYLSRKFKTCSKLNDPFELKDYLDSMYSEAAQYNSPPSYPVTIVCGGIDGAPKGSHILDRIFAGIVAYKGNSSCYNMNPMPSEEDLGWRWQTCSEMVMPIGRGENDTMFYSDPFNLNNFIKDCKKKYGVSPRSHWITTYYGGQDIKLILQRFASNIIFSNGLRDPYSSAGTKTPLKMLKLKRFSSAVSPAIFNSRNKFQRKEKLISLIALQNPYRWISNRFLDIYQLGNKEAIEKERARLKDEMTRGYFADINELKEHGGKIATANKIIIPAMAAVKFPALEVIHSDGSNVKLPITSTGDGVEANKLEASKASLMCLSFRASSQAMIDSWSKPFLDTFKDSKRVQLYEISLIDSWVLTLSPVKKLLLRMMRKSNPHESKDVVHRQIVYSFGDHYYFRKELKILNLLTGYMFLVDKFGRIRWQASGLATEEELSSLLSCTSFLLDEESK</sequence>
<dbReference type="InParanoid" id="A0A3Q7IYT6"/>
<dbReference type="Gene3D" id="3.40.50.1820">
    <property type="entry name" value="alpha/beta hydrolase"/>
    <property type="match status" value="3"/>
</dbReference>
<protein>
    <submittedName>
        <fullName evidence="7">Uncharacterized protein</fullName>
    </submittedName>
</protein>
<keyword evidence="5" id="KW-0325">Glycoprotein</keyword>
<dbReference type="AlphaFoldDB" id="A0A3Q7IYT6"/>
<keyword evidence="4" id="KW-0378">Hydrolase</keyword>
<dbReference type="STRING" id="4081.A0A3Q7IYT6"/>
<evidence type="ECO:0000256" key="2">
    <source>
        <dbReference type="ARBA" id="ARBA00022670"/>
    </source>
</evidence>
<dbReference type="SUPFAM" id="SSF53474">
    <property type="entry name" value="alpha/beta-Hydrolases"/>
    <property type="match status" value="2"/>
</dbReference>
<evidence type="ECO:0000313" key="8">
    <source>
        <dbReference type="Proteomes" id="UP000004994"/>
    </source>
</evidence>
<keyword evidence="3 6" id="KW-0732">Signal</keyword>
<evidence type="ECO:0000256" key="4">
    <source>
        <dbReference type="ARBA" id="ARBA00022801"/>
    </source>
</evidence>
<dbReference type="GO" id="GO:0008239">
    <property type="term" value="F:dipeptidyl-peptidase activity"/>
    <property type="evidence" value="ECO:0000318"/>
    <property type="project" value="GO_Central"/>
</dbReference>
<dbReference type="PANTHER" id="PTHR11010">
    <property type="entry name" value="PROTEASE S28 PRO-X CARBOXYPEPTIDASE-RELATED"/>
    <property type="match status" value="1"/>
</dbReference>
<reference evidence="7" key="2">
    <citation type="submission" date="2019-01" db="UniProtKB">
        <authorList>
            <consortium name="EnsemblPlants"/>
        </authorList>
    </citation>
    <scope>IDENTIFICATION</scope>
    <source>
        <strain evidence="7">cv. Heinz 1706</strain>
    </source>
</reference>
<dbReference type="GO" id="GO:0006508">
    <property type="term" value="P:proteolysis"/>
    <property type="evidence" value="ECO:0007669"/>
    <property type="project" value="UniProtKB-KW"/>
</dbReference>
<feature type="signal peptide" evidence="6">
    <location>
        <begin position="1"/>
        <end position="21"/>
    </location>
</feature>
<accession>A0A3Q7IYT6</accession>